<dbReference type="VEuPathDB" id="TriTrypDB:TcBrA4_0031810"/>
<feature type="region of interest" description="Disordered" evidence="2">
    <location>
        <begin position="1419"/>
        <end position="1455"/>
    </location>
</feature>
<feature type="domain" description="FAZ1 C-terminal region" evidence="4">
    <location>
        <begin position="1506"/>
        <end position="1540"/>
    </location>
</feature>
<feature type="domain" description="FAZ1 C-terminal region" evidence="4">
    <location>
        <begin position="1450"/>
        <end position="1484"/>
    </location>
</feature>
<dbReference type="VEuPathDB" id="TriTrypDB:TCSYLVIO_005886"/>
<feature type="domain" description="FAZ1 C-terminal region" evidence="4">
    <location>
        <begin position="881"/>
        <end position="915"/>
    </location>
</feature>
<dbReference type="VEuPathDB" id="TriTrypDB:TcBrA4_0046990"/>
<dbReference type="VEuPathDB" id="TriTrypDB:ECC02_013894"/>
<feature type="domain" description="FAZ1 C-terminal region" evidence="4">
    <location>
        <begin position="1105"/>
        <end position="1139"/>
    </location>
</feature>
<dbReference type="VEuPathDB" id="TriTrypDB:TcCLB.510247.10"/>
<dbReference type="Pfam" id="PF23398">
    <property type="entry name" value="FAZ1_cons"/>
    <property type="match status" value="1"/>
</dbReference>
<evidence type="ECO:0000256" key="2">
    <source>
        <dbReference type="SAM" id="MobiDB-lite"/>
    </source>
</evidence>
<dbReference type="Proteomes" id="UP000246078">
    <property type="component" value="Unassembled WGS sequence"/>
</dbReference>
<feature type="domain" description="FAZ1 C-terminal region" evidence="4">
    <location>
        <begin position="769"/>
        <end position="803"/>
    </location>
</feature>
<dbReference type="VEuPathDB" id="TriTrypDB:TCDM_04687"/>
<feature type="coiled-coil region" evidence="1">
    <location>
        <begin position="1629"/>
        <end position="1663"/>
    </location>
</feature>
<feature type="domain" description="Flagellar attachment zone protein 1 conserved" evidence="3">
    <location>
        <begin position="318"/>
        <end position="406"/>
    </location>
</feature>
<dbReference type="VEuPathDB" id="TriTrypDB:TcBrA4_0031820"/>
<gene>
    <name evidence="5" type="ORF">C3747_222g101</name>
</gene>
<dbReference type="VEuPathDB" id="TriTrypDB:TCSYLVIO_006825"/>
<evidence type="ECO:0000259" key="4">
    <source>
        <dbReference type="Pfam" id="PF23404"/>
    </source>
</evidence>
<dbReference type="InterPro" id="IPR056615">
    <property type="entry name" value="FAZ1_C"/>
</dbReference>
<feature type="region of interest" description="Disordered" evidence="2">
    <location>
        <begin position="1531"/>
        <end position="1552"/>
    </location>
</feature>
<dbReference type="VEuPathDB" id="TriTrypDB:TcBrA4_0031840"/>
<dbReference type="VEuPathDB" id="TriTrypDB:C4B63_58g145"/>
<keyword evidence="1" id="KW-0175">Coiled coil</keyword>
<name>A0A2V2VTN9_TRYCR</name>
<protein>
    <submittedName>
        <fullName evidence="5">Putative R27-2 protein</fullName>
    </submittedName>
</protein>
<feature type="coiled-coil region" evidence="1">
    <location>
        <begin position="483"/>
        <end position="549"/>
    </location>
</feature>
<proteinExistence type="predicted"/>
<evidence type="ECO:0000313" key="6">
    <source>
        <dbReference type="Proteomes" id="UP000246078"/>
    </source>
</evidence>
<dbReference type="VEuPathDB" id="TriTrypDB:Tc_MARK_2676"/>
<feature type="region of interest" description="Disordered" evidence="2">
    <location>
        <begin position="1876"/>
        <end position="1896"/>
    </location>
</feature>
<feature type="coiled-coil region" evidence="1">
    <location>
        <begin position="573"/>
        <end position="632"/>
    </location>
</feature>
<evidence type="ECO:0000313" key="5">
    <source>
        <dbReference type="EMBL" id="PWU99176.1"/>
    </source>
</evidence>
<feature type="domain" description="FAZ1 C-terminal region" evidence="4">
    <location>
        <begin position="1562"/>
        <end position="1591"/>
    </location>
</feature>
<dbReference type="VEuPathDB" id="TriTrypDB:TcG_02558"/>
<feature type="domain" description="FAZ1 C-terminal region" evidence="4">
    <location>
        <begin position="723"/>
        <end position="747"/>
    </location>
</feature>
<dbReference type="VEuPathDB" id="TriTrypDB:Tc_MARK_5583"/>
<feature type="coiled-coil region" evidence="1">
    <location>
        <begin position="225"/>
        <end position="259"/>
    </location>
</feature>
<feature type="region of interest" description="Disordered" evidence="2">
    <location>
        <begin position="1488"/>
        <end position="1507"/>
    </location>
</feature>
<dbReference type="VEuPathDB" id="TriTrypDB:ECC02_009511"/>
<organism evidence="5 6">
    <name type="scientific">Trypanosoma cruzi</name>
    <dbReference type="NCBI Taxonomy" id="5693"/>
    <lineage>
        <taxon>Eukaryota</taxon>
        <taxon>Discoba</taxon>
        <taxon>Euglenozoa</taxon>
        <taxon>Kinetoplastea</taxon>
        <taxon>Metakinetoplastina</taxon>
        <taxon>Trypanosomatida</taxon>
        <taxon>Trypanosomatidae</taxon>
        <taxon>Trypanosoma</taxon>
        <taxon>Schizotrypanum</taxon>
    </lineage>
</organism>
<dbReference type="VEuPathDB" id="TriTrypDB:TcCL_ESM09133"/>
<feature type="domain" description="FAZ1 C-terminal region" evidence="4">
    <location>
        <begin position="965"/>
        <end position="999"/>
    </location>
</feature>
<feature type="coiled-coil region" evidence="1">
    <location>
        <begin position="1200"/>
        <end position="1234"/>
    </location>
</feature>
<evidence type="ECO:0000259" key="3">
    <source>
        <dbReference type="Pfam" id="PF23398"/>
    </source>
</evidence>
<dbReference type="VEuPathDB" id="TriTrypDB:C3747_222g101"/>
<dbReference type="VEuPathDB" id="TriTrypDB:TcCLB.506491.20"/>
<accession>A0A2V2VTN9</accession>
<dbReference type="VEuPathDB" id="TriTrypDB:TCDM_07343"/>
<dbReference type="Gene3D" id="1.20.1480.30">
    <property type="entry name" value="Designed four-helix bundle protein"/>
    <property type="match status" value="7"/>
</dbReference>
<dbReference type="PANTHER" id="PTHR45615:SF72">
    <property type="entry name" value="CHROMOSOME UNDETERMINED SCAFFOLD_67, WHOLE GENOME SHOTGUN SEQUENCE"/>
    <property type="match status" value="1"/>
</dbReference>
<dbReference type="VEuPathDB" id="TriTrypDB:TcG_02559"/>
<dbReference type="EMBL" id="PRFC01000222">
    <property type="protein sequence ID" value="PWU99176.1"/>
    <property type="molecule type" value="Genomic_DNA"/>
</dbReference>
<dbReference type="InterPro" id="IPR056614">
    <property type="entry name" value="FAZ1_cons"/>
</dbReference>
<comment type="caution">
    <text evidence="5">The sequence shown here is derived from an EMBL/GenBank/DDBJ whole genome shotgun (WGS) entry which is preliminary data.</text>
</comment>
<evidence type="ECO:0000256" key="1">
    <source>
        <dbReference type="SAM" id="Coils"/>
    </source>
</evidence>
<feature type="region of interest" description="Disordered" evidence="2">
    <location>
        <begin position="864"/>
        <end position="1151"/>
    </location>
</feature>
<feature type="region of interest" description="Disordered" evidence="2">
    <location>
        <begin position="821"/>
        <end position="844"/>
    </location>
</feature>
<dbReference type="VEuPathDB" id="TriTrypDB:TcCL_Unassigned07472"/>
<feature type="domain" description="FAZ1 C-terminal region" evidence="4">
    <location>
        <begin position="1823"/>
        <end position="1847"/>
    </location>
</feature>
<feature type="domain" description="FAZ1 C-terminal region" evidence="4">
    <location>
        <begin position="1021"/>
        <end position="1055"/>
    </location>
</feature>
<dbReference type="VEuPathDB" id="TriTrypDB:TcBrA4_0047150"/>
<dbReference type="VEuPathDB" id="TriTrypDB:TcCL_Unassigned06367"/>
<feature type="coiled-coil region" evidence="1">
    <location>
        <begin position="1798"/>
        <end position="1846"/>
    </location>
</feature>
<dbReference type="VEuPathDB" id="TriTrypDB:TcCLB.506201.170"/>
<dbReference type="PANTHER" id="PTHR45615">
    <property type="entry name" value="MYOSIN HEAVY CHAIN, NON-MUSCLE"/>
    <property type="match status" value="1"/>
</dbReference>
<reference evidence="5 6" key="1">
    <citation type="journal article" date="2018" name="Microb. Genom.">
        <title>Expanding an expanded genome: long-read sequencing of Trypanosoma cruzi.</title>
        <authorList>
            <person name="Berna L."/>
            <person name="Rodriguez M."/>
            <person name="Chiribao M.L."/>
            <person name="Parodi-Talice A."/>
            <person name="Pita S."/>
            <person name="Rijo G."/>
            <person name="Alvarez-Valin F."/>
            <person name="Robello C."/>
        </authorList>
    </citation>
    <scope>NUCLEOTIDE SEQUENCE [LARGE SCALE GENOMIC DNA]</scope>
    <source>
        <strain evidence="5 6">TCC</strain>
    </source>
</reference>
<feature type="domain" description="FAZ1 C-terminal region" evidence="4">
    <location>
        <begin position="1394"/>
        <end position="1428"/>
    </location>
</feature>
<feature type="domain" description="FAZ1 C-terminal region" evidence="4">
    <location>
        <begin position="827"/>
        <end position="859"/>
    </location>
</feature>
<dbReference type="Pfam" id="PF23404">
    <property type="entry name" value="FAZ1_C"/>
    <property type="match status" value="12"/>
</dbReference>
<sequence>MVLLLHDDRGSLPVGAVVAYERIEHDNGATWSWALGTIQRRMDDHSCVVRRWDREAWGDDVLSSSTSGSSQPVINVLTNELHRVNIRLKDSQRRLFDAERSIISRRNSESSTNNEGNTSINEYNRIRSNAWVQSGVSPTGEMATCIHEMNHCRARSKSLSDELNRLKKSPTVAPSVMCFTRHRGEEETILASSLIRVLPVDVDDPICVITEAEAASIETEAGALRVELQQQIGRANDHLQSLMTELHCLQTYNEELEARTTLCQDAFLQMANLGASKETPRMPSASTLENIEQLRNEVGETVQWDWQKNEPQHRGKAVTTRHTVDFPWSGADILVENKPEELMATFSMEVARGLGAPPHCVSNVAFHASPMGLTAKFDVYHPVNLPGSQVDALLRDYGFPYLQHLHLGADGPKKGLDFAIEEVCRVLGIQEGKYNGLRFDEFVEQLQEINMSTDKDAYESEVGDMLILMDKLHSENRSLHHALAKSNAEIRKQTAETQREREELKKRTSELYREIKRLNDVLAKLRELADSQEEELQQYKLEKAHIQHVRTQRQLDKEEYHDKDIYCITLQEYIKEQGRVARLQQEIKEEERKNQERLCTFQEQNQQLKTLMEEKTKEIDELQLELRVFRQKRRDSQAVRIQDGLLTTHASPKLASEQISETVHPHVLANEPLFSVTLEELNEIRNINVKLAEEMIEKAEIIRELEEILTQKDTKKVKLETTLTQRETDIEKLTEDLAQREADNEKLTEELVQREADNEKLAEELAQREADNEKLAEDLAQREADNEKLAEDLAQREADNEKLAEELVQREADNEKLAEELAQREPDNEKLAEELAQREADNEKLAEDLAQREADNEKLAEELVQREADNEKLAEDLAQREADNEKLAEDLAQREADNEKLAEDLAQREADNEKLAEDLAQREADNEKLAEELAQREADNEKLAEELAQREADNEKLAEELVQREADNEKLAEELAQREADNEKLAEELAQREADNEKLAEELAHREADNEKLTEELAQREADNEKLTEELVQREADNEKLAEELAQREAENEKLTEDLAQREADNEKLAEELAQREADNEKLTEELVQREADNEKLTEDLAQREADNEKLAEDLAQREADNEKLTEELVQREADNEKLTEDLAQREADNEKLAEELAQREAVIEGAEADASKTIEGVYSRCRELEELAARRELAATGDVDILERELADALVQLKALEGENAALAALLAAKKAEMVEASDAAGKSVRELESRLSAAVSEASHERAMAEKLISTTRGALTAMVEENQKQVEQLRADHDQARARMQAELVAHREMRNARINERLSHPELCDSASPQVPPPNTDVPVAPEVVRSEPFYCVTLDELNKTGTLNEQLTRALAQREADNEKLAEELAQREADNEKLAEELVQREADNEKLAEELAQREADNEKLTEDLAQREADNEKLTEELAQREADNEKLAEELAQREADNEKLTEDLAQREADNEKLAEELAQREADNEKLAEELAQREADNEKLAEELVQREADNEKLAEELAQREADNEKLTEELAQREADNEKLTEELVQREADNEKLTEDLAQREADNEKLAEELAQREAVIEGAEADASKTIEGVYSRCRELEELAARRELAATGDVDILERELADALVQLKALEGENAALAALLAAKKAEMVEASDAAGKSVRELESRLSAAVSEASHERAMAEKLISTTRGALTAMVEENQKQVEQLRADHDQARATMQAELVAHREMRNARINERLSHPELCDSASPQVPPPNTDVPVAPEVVRSEPFYCVTLDELNKTGTLNEQLTRALAQREADNEKLTEELAQREADNEKLTEDLAQREADNEKLAEDLRRGRLTMRSSQRILRRGRLTMRSSQRNLRRGRLTMRSSQRTCTEEADNEKLAEELCKGTRKEEGG</sequence>
<dbReference type="VEuPathDB" id="TriTrypDB:TcCL_NonESM13304"/>